<keyword evidence="1" id="KW-0255">Endonuclease</keyword>
<evidence type="ECO:0000313" key="1">
    <source>
        <dbReference type="EMBL" id="MLU96417.1"/>
    </source>
</evidence>
<dbReference type="GO" id="GO:0003677">
    <property type="term" value="F:DNA binding"/>
    <property type="evidence" value="ECO:0007669"/>
    <property type="project" value="InterPro"/>
</dbReference>
<dbReference type="AlphaFoldDB" id="A0A3R0XKJ4"/>
<sequence length="164" mass="19095">MAVKFEDIFEYNPDTGELKWKVSFSNRIKAGDKAGSEKKDSGYIRLKLNGRSYQAHRIAWQICHGEIPSGMEIDHINSVRNDNRISNLRLVTHLENVKNQKKHCTNVSGVMGVSWNKKRQKWYAYIHADGKRKYLGYYDCMESAVAKRRQAERHLGYHELHGNK</sequence>
<accession>A0A3R0XKJ4</accession>
<dbReference type="InterPro" id="IPR016177">
    <property type="entry name" value="DNA-bd_dom_sf"/>
</dbReference>
<accession>A0A5H7IA27</accession>
<dbReference type="Pfam" id="PF13392">
    <property type="entry name" value="HNH_3"/>
    <property type="match status" value="1"/>
</dbReference>
<proteinExistence type="predicted"/>
<dbReference type="InterPro" id="IPR044925">
    <property type="entry name" value="His-Me_finger_sf"/>
</dbReference>
<keyword evidence="1" id="KW-0540">Nuclease</keyword>
<dbReference type="Proteomes" id="UP000885374">
    <property type="component" value="Unassembled WGS sequence"/>
</dbReference>
<reference evidence="1" key="1">
    <citation type="submission" date="2018-07" db="EMBL/GenBank/DDBJ databases">
        <authorList>
            <person name="Ashton P.M."/>
            <person name="Dallman T."/>
            <person name="Nair S."/>
            <person name="De Pinna E."/>
            <person name="Peters T."/>
            <person name="Grant K."/>
        </authorList>
    </citation>
    <scope>NUCLEOTIDE SEQUENCE [LARGE SCALE GENOMIC DNA]</scope>
    <source>
        <strain evidence="1">157339</strain>
    </source>
</reference>
<dbReference type="EMBL" id="RVHM01000006">
    <property type="protein sequence ID" value="MLU96417.1"/>
    <property type="molecule type" value="Genomic_DNA"/>
</dbReference>
<dbReference type="Gene3D" id="1.20.5.2050">
    <property type="match status" value="1"/>
</dbReference>
<dbReference type="GO" id="GO:0004519">
    <property type="term" value="F:endonuclease activity"/>
    <property type="evidence" value="ECO:0007669"/>
    <property type="project" value="UniProtKB-KW"/>
</dbReference>
<organism evidence="1">
    <name type="scientific">Salmonella enterica I</name>
    <dbReference type="NCBI Taxonomy" id="59201"/>
    <lineage>
        <taxon>Bacteria</taxon>
        <taxon>Pseudomonadati</taxon>
        <taxon>Pseudomonadota</taxon>
        <taxon>Gammaproteobacteria</taxon>
        <taxon>Enterobacterales</taxon>
        <taxon>Enterobacteriaceae</taxon>
        <taxon>Salmonella</taxon>
    </lineage>
</organism>
<keyword evidence="1" id="KW-0378">Hydrolase</keyword>
<protein>
    <submittedName>
        <fullName evidence="1">HNH endonuclease</fullName>
    </submittedName>
</protein>
<dbReference type="Gene3D" id="3.90.75.20">
    <property type="match status" value="1"/>
</dbReference>
<dbReference type="SUPFAM" id="SSF54171">
    <property type="entry name" value="DNA-binding domain"/>
    <property type="match status" value="1"/>
</dbReference>
<dbReference type="SMART" id="SM00507">
    <property type="entry name" value="HNHc"/>
    <property type="match status" value="1"/>
</dbReference>
<dbReference type="InterPro" id="IPR003615">
    <property type="entry name" value="HNH_nuc"/>
</dbReference>
<gene>
    <name evidence="1" type="ORF">DRU74_06680</name>
</gene>
<comment type="caution">
    <text evidence="1">The sequence shown here is derived from an EMBL/GenBank/DDBJ whole genome shotgun (WGS) entry which is preliminary data.</text>
</comment>
<name>A0A3R0XKJ4_SALET</name>
<dbReference type="SUPFAM" id="SSF54060">
    <property type="entry name" value="His-Me finger endonucleases"/>
    <property type="match status" value="1"/>
</dbReference>